<evidence type="ECO:0000313" key="5">
    <source>
        <dbReference type="EMBL" id="EYF01181.1"/>
    </source>
</evidence>
<sequence length="171" mass="18916">MSGPPKNLRIARCACGSVEFEAVGAPILCAACYCDDCQEGARRIEALPGASPVQGPDGGTEFVLYRKDRARCTKGSQLLKRHKLREKSATNRVVATCCNAAMVLDFDDSKHWVSMYRARFQGDAPPLEVRVCTKFKPESSVLPDDVPSHSMYPFKFVTKLIAARIAMLFQR</sequence>
<reference evidence="5 6" key="1">
    <citation type="submission" date="2013-05" db="EMBL/GenBank/DDBJ databases">
        <title>Genome assembly of Chondromyces apiculatus DSM 436.</title>
        <authorList>
            <person name="Sharma G."/>
            <person name="Khatri I."/>
            <person name="Kaur C."/>
            <person name="Mayilraj S."/>
            <person name="Subramanian S."/>
        </authorList>
    </citation>
    <scope>NUCLEOTIDE SEQUENCE [LARGE SCALE GENOMIC DNA]</scope>
    <source>
        <strain evidence="5 6">DSM 436</strain>
    </source>
</reference>
<dbReference type="InterPro" id="IPR011057">
    <property type="entry name" value="Mss4-like_sf"/>
</dbReference>
<comment type="caution">
    <text evidence="5">The sequence shown here is derived from an EMBL/GenBank/DDBJ whole genome shotgun (WGS) entry which is preliminary data.</text>
</comment>
<evidence type="ECO:0000256" key="2">
    <source>
        <dbReference type="ARBA" id="ARBA00022723"/>
    </source>
</evidence>
<proteinExistence type="inferred from homology"/>
<dbReference type="STRING" id="1192034.CAP_8522"/>
<protein>
    <recommendedName>
        <fullName evidence="4">CENP-V/GFA domain-containing protein</fullName>
    </recommendedName>
</protein>
<dbReference type="GO" id="GO:0016846">
    <property type="term" value="F:carbon-sulfur lyase activity"/>
    <property type="evidence" value="ECO:0007669"/>
    <property type="project" value="InterPro"/>
</dbReference>
<dbReference type="InterPro" id="IPR006913">
    <property type="entry name" value="CENP-V/GFA"/>
</dbReference>
<keyword evidence="3" id="KW-0862">Zinc</keyword>
<name>A0A017SY14_9BACT</name>
<dbReference type="SUPFAM" id="SSF51316">
    <property type="entry name" value="Mss4-like"/>
    <property type="match status" value="1"/>
</dbReference>
<dbReference type="Proteomes" id="UP000019678">
    <property type="component" value="Unassembled WGS sequence"/>
</dbReference>
<comment type="similarity">
    <text evidence="1">Belongs to the Gfa family.</text>
</comment>
<keyword evidence="6" id="KW-1185">Reference proteome</keyword>
<accession>A0A017SY14</accession>
<evidence type="ECO:0000256" key="3">
    <source>
        <dbReference type="ARBA" id="ARBA00022833"/>
    </source>
</evidence>
<dbReference type="eggNOG" id="COG3791">
    <property type="taxonomic scope" value="Bacteria"/>
</dbReference>
<feature type="domain" description="CENP-V/GFA" evidence="4">
    <location>
        <begin position="11"/>
        <end position="39"/>
    </location>
</feature>
<dbReference type="EMBL" id="ASRX01000086">
    <property type="protein sequence ID" value="EYF01181.1"/>
    <property type="molecule type" value="Genomic_DNA"/>
</dbReference>
<dbReference type="OrthoDB" id="327703at2"/>
<dbReference type="GO" id="GO:0046872">
    <property type="term" value="F:metal ion binding"/>
    <property type="evidence" value="ECO:0007669"/>
    <property type="project" value="UniProtKB-KW"/>
</dbReference>
<dbReference type="Gene3D" id="3.90.1590.10">
    <property type="entry name" value="glutathione-dependent formaldehyde- activating enzyme (gfa)"/>
    <property type="match status" value="1"/>
</dbReference>
<evidence type="ECO:0000313" key="6">
    <source>
        <dbReference type="Proteomes" id="UP000019678"/>
    </source>
</evidence>
<gene>
    <name evidence="5" type="ORF">CAP_8522</name>
</gene>
<dbReference type="Pfam" id="PF04828">
    <property type="entry name" value="GFA"/>
    <property type="match status" value="1"/>
</dbReference>
<evidence type="ECO:0000256" key="1">
    <source>
        <dbReference type="ARBA" id="ARBA00005495"/>
    </source>
</evidence>
<evidence type="ECO:0000259" key="4">
    <source>
        <dbReference type="Pfam" id="PF04828"/>
    </source>
</evidence>
<organism evidence="5 6">
    <name type="scientific">Chondromyces apiculatus DSM 436</name>
    <dbReference type="NCBI Taxonomy" id="1192034"/>
    <lineage>
        <taxon>Bacteria</taxon>
        <taxon>Pseudomonadati</taxon>
        <taxon>Myxococcota</taxon>
        <taxon>Polyangia</taxon>
        <taxon>Polyangiales</taxon>
        <taxon>Polyangiaceae</taxon>
        <taxon>Chondromyces</taxon>
    </lineage>
</organism>
<keyword evidence="2" id="KW-0479">Metal-binding</keyword>
<dbReference type="AlphaFoldDB" id="A0A017SY14"/>